<evidence type="ECO:0000313" key="1">
    <source>
        <dbReference type="EMBL" id="KAJ1357525.1"/>
    </source>
</evidence>
<accession>A0AAD5MFB7</accession>
<evidence type="ECO:0000313" key="2">
    <source>
        <dbReference type="EMBL" id="KAJ1357527.1"/>
    </source>
</evidence>
<dbReference type="AlphaFoldDB" id="A0AAD5MFB7"/>
<dbReference type="EMBL" id="JAHQIW010003173">
    <property type="protein sequence ID" value="KAJ1357527.1"/>
    <property type="molecule type" value="Genomic_DNA"/>
</dbReference>
<proteinExistence type="predicted"/>
<sequence length="55" mass="6476">MQLNTVAPKCEQRQMTDMKEDSFGSECVVFEKQSTNMNRRVHADEMYAHAERPNR</sequence>
<comment type="caution">
    <text evidence="2">The sequence shown here is derived from an EMBL/GenBank/DDBJ whole genome shotgun (WGS) entry which is preliminary data.</text>
</comment>
<organism evidence="2 3">
    <name type="scientific">Parelaphostrongylus tenuis</name>
    <name type="common">Meningeal worm</name>
    <dbReference type="NCBI Taxonomy" id="148309"/>
    <lineage>
        <taxon>Eukaryota</taxon>
        <taxon>Metazoa</taxon>
        <taxon>Ecdysozoa</taxon>
        <taxon>Nematoda</taxon>
        <taxon>Chromadorea</taxon>
        <taxon>Rhabditida</taxon>
        <taxon>Rhabditina</taxon>
        <taxon>Rhabditomorpha</taxon>
        <taxon>Strongyloidea</taxon>
        <taxon>Metastrongylidae</taxon>
        <taxon>Parelaphostrongylus</taxon>
    </lineage>
</organism>
<name>A0AAD5MFB7_PARTN</name>
<reference evidence="2" key="1">
    <citation type="submission" date="2021-06" db="EMBL/GenBank/DDBJ databases">
        <title>Parelaphostrongylus tenuis whole genome reference sequence.</title>
        <authorList>
            <person name="Garwood T.J."/>
            <person name="Larsen P.A."/>
            <person name="Fountain-Jones N.M."/>
            <person name="Garbe J.R."/>
            <person name="Macchietto M.G."/>
            <person name="Kania S.A."/>
            <person name="Gerhold R.W."/>
            <person name="Richards J.E."/>
            <person name="Wolf T.M."/>
        </authorList>
    </citation>
    <scope>NUCLEOTIDE SEQUENCE</scope>
    <source>
        <strain evidence="2">MNPRO001-30</strain>
        <tissue evidence="2">Meninges</tissue>
    </source>
</reference>
<gene>
    <name evidence="1" type="ORF">KIN20_015695</name>
    <name evidence="2" type="ORF">KIN20_015697</name>
</gene>
<keyword evidence="3" id="KW-1185">Reference proteome</keyword>
<dbReference type="EMBL" id="JAHQIW010003171">
    <property type="protein sequence ID" value="KAJ1357525.1"/>
    <property type="molecule type" value="Genomic_DNA"/>
</dbReference>
<dbReference type="Proteomes" id="UP001196413">
    <property type="component" value="Unassembled WGS sequence"/>
</dbReference>
<evidence type="ECO:0000313" key="3">
    <source>
        <dbReference type="Proteomes" id="UP001196413"/>
    </source>
</evidence>
<protein>
    <submittedName>
        <fullName evidence="2">Uncharacterized protein</fullName>
    </submittedName>
</protein>